<dbReference type="Proteomes" id="UP000005730">
    <property type="component" value="Chromosome"/>
</dbReference>
<sequence length="438" mass="49177">MKGIEAALLVWKEVGEGAFASEALRRVSGQLSPGDRKLAALLVYSALRRRSLWRFMLEKRLRRPFKELKPITRDALMLGLAGLMELKRFNPGPLYNGLAQVMKAQGADDEVPLFHGVLKRLEREGQELLDRLRVSSSPRDVAMYHGLPLWGLSLFMDQWGPKKGRELARLMGMTRYSSFFVPPSEREGLMDAMRSAGIRCWPSDELDFSVRTCSHGFPPEVPGYREGLLRPMSESSMWVVRCAVHLAKGGRVLDMCCGRGVKGSALLSLDDRVTLEGWDISEGKVRAARGDLDLRGLSDRGVIRAGDALDLIPEEEPHLVLLDAPCSGSGTWGRHPEGKWRMSPEEVDRLSGLQRRLLDRALSLVPKGGRVIYSTCSLFREENERVVGEVLSSRRDVVEEPFPFRGADIVKGRPFGVYVWPRLPWADGFYCAVLYRRG</sequence>
<reference evidence="7 8" key="1">
    <citation type="submission" date="2011-10" db="EMBL/GenBank/DDBJ databases">
        <title>The Noncontiguous Finished genome of Thermanaerovibrio velox DSM 12556.</title>
        <authorList>
            <consortium name="US DOE Joint Genome Institute (JGI-PGF)"/>
            <person name="Lucas S."/>
            <person name="Copeland A."/>
            <person name="Lapidus A."/>
            <person name="Glavina del Rio T."/>
            <person name="Dalin E."/>
            <person name="Tice H."/>
            <person name="Bruce D."/>
            <person name="Goodwin L."/>
            <person name="Pitluck S."/>
            <person name="Peters L."/>
            <person name="Mikhailova N."/>
            <person name="Teshima H."/>
            <person name="Kyrpides N."/>
            <person name="Mavromatis K."/>
            <person name="Ivanova N."/>
            <person name="Markowitz V."/>
            <person name="Cheng J.-F."/>
            <person name="Hugenholtz P."/>
            <person name="Woyke T."/>
            <person name="Wu D."/>
            <person name="Spring S."/>
            <person name="Brambilla E.-M."/>
            <person name="Klenk H.-P."/>
            <person name="Eisen J.A."/>
        </authorList>
    </citation>
    <scope>NUCLEOTIDE SEQUENCE [LARGE SCALE GENOMIC DNA]</scope>
    <source>
        <strain evidence="7 8">DSM 12556</strain>
    </source>
</reference>
<name>H0UND8_9BACT</name>
<dbReference type="Gene3D" id="3.40.50.150">
    <property type="entry name" value="Vaccinia Virus protein VP39"/>
    <property type="match status" value="1"/>
</dbReference>
<evidence type="ECO:0000259" key="6">
    <source>
        <dbReference type="PROSITE" id="PS51686"/>
    </source>
</evidence>
<keyword evidence="2 5" id="KW-0808">Transferase</keyword>
<feature type="binding site" evidence="5">
    <location>
        <position position="307"/>
    </location>
    <ligand>
        <name>S-adenosyl-L-methionine</name>
        <dbReference type="ChEBI" id="CHEBI:59789"/>
    </ligand>
</feature>
<protein>
    <submittedName>
        <fullName evidence="7">tRNA/rRNA cytosine-C5-methylase</fullName>
    </submittedName>
</protein>
<evidence type="ECO:0000256" key="5">
    <source>
        <dbReference type="PROSITE-ProRule" id="PRU01023"/>
    </source>
</evidence>
<dbReference type="HOGENOM" id="CLU_005316_0_3_0"/>
<dbReference type="RefSeq" id="WP_006582838.1">
    <property type="nucleotide sequence ID" value="NZ_CM001377.1"/>
</dbReference>
<dbReference type="AlphaFoldDB" id="H0UND8"/>
<feature type="binding site" evidence="5">
    <location>
        <position position="323"/>
    </location>
    <ligand>
        <name>S-adenosyl-L-methionine</name>
        <dbReference type="ChEBI" id="CHEBI:59789"/>
    </ligand>
</feature>
<organism evidence="7 8">
    <name type="scientific">Thermanaerovibrio velox DSM 12556</name>
    <dbReference type="NCBI Taxonomy" id="926567"/>
    <lineage>
        <taxon>Bacteria</taxon>
        <taxon>Thermotogati</taxon>
        <taxon>Synergistota</taxon>
        <taxon>Synergistia</taxon>
        <taxon>Synergistales</taxon>
        <taxon>Synergistaceae</taxon>
        <taxon>Thermanaerovibrio</taxon>
    </lineage>
</organism>
<evidence type="ECO:0000256" key="4">
    <source>
        <dbReference type="ARBA" id="ARBA00022884"/>
    </source>
</evidence>
<dbReference type="SUPFAM" id="SSF53335">
    <property type="entry name" value="S-adenosyl-L-methionine-dependent methyltransferases"/>
    <property type="match status" value="1"/>
</dbReference>
<dbReference type="EMBL" id="CM001377">
    <property type="protein sequence ID" value="EHM09345.1"/>
    <property type="molecule type" value="Genomic_DNA"/>
</dbReference>
<dbReference type="Gene3D" id="1.10.940.10">
    <property type="entry name" value="NusB-like"/>
    <property type="match status" value="1"/>
</dbReference>
<keyword evidence="3 5" id="KW-0949">S-adenosyl-L-methionine</keyword>
<dbReference type="GO" id="GO:0008173">
    <property type="term" value="F:RNA methyltransferase activity"/>
    <property type="evidence" value="ECO:0007669"/>
    <property type="project" value="InterPro"/>
</dbReference>
<feature type="domain" description="SAM-dependent MTase RsmB/NOP-type" evidence="6">
    <location>
        <begin position="165"/>
        <end position="437"/>
    </location>
</feature>
<dbReference type="eggNOG" id="COG0144">
    <property type="taxonomic scope" value="Bacteria"/>
</dbReference>
<dbReference type="Pfam" id="PF01029">
    <property type="entry name" value="NusB"/>
    <property type="match status" value="1"/>
</dbReference>
<keyword evidence="1 5" id="KW-0489">Methyltransferase</keyword>
<dbReference type="GO" id="GO:0003723">
    <property type="term" value="F:RNA binding"/>
    <property type="evidence" value="ECO:0007669"/>
    <property type="project" value="UniProtKB-UniRule"/>
</dbReference>
<accession>H0UND8</accession>
<dbReference type="SUPFAM" id="SSF48013">
    <property type="entry name" value="NusB-like"/>
    <property type="match status" value="1"/>
</dbReference>
<dbReference type="PANTHER" id="PTHR22807:SF53">
    <property type="entry name" value="RIBOSOMAL RNA SMALL SUBUNIT METHYLTRANSFERASE B-RELATED"/>
    <property type="match status" value="1"/>
</dbReference>
<keyword evidence="8" id="KW-1185">Reference proteome</keyword>
<dbReference type="InterPro" id="IPR006027">
    <property type="entry name" value="NusB_RsmB_TIM44"/>
</dbReference>
<dbReference type="CDD" id="cd02440">
    <property type="entry name" value="AdoMet_MTases"/>
    <property type="match status" value="1"/>
</dbReference>
<evidence type="ECO:0000313" key="7">
    <source>
        <dbReference type="EMBL" id="EHM09345.1"/>
    </source>
</evidence>
<dbReference type="GO" id="GO:0001510">
    <property type="term" value="P:RNA methylation"/>
    <property type="evidence" value="ECO:0007669"/>
    <property type="project" value="InterPro"/>
</dbReference>
<dbReference type="GO" id="GO:0006355">
    <property type="term" value="P:regulation of DNA-templated transcription"/>
    <property type="evidence" value="ECO:0007669"/>
    <property type="project" value="InterPro"/>
</dbReference>
<dbReference type="InterPro" id="IPR023267">
    <property type="entry name" value="RCMT"/>
</dbReference>
<comment type="similarity">
    <text evidence="5">Belongs to the class I-like SAM-binding methyltransferase superfamily. RsmB/NOP family.</text>
</comment>
<evidence type="ECO:0000313" key="8">
    <source>
        <dbReference type="Proteomes" id="UP000005730"/>
    </source>
</evidence>
<dbReference type="InterPro" id="IPR035926">
    <property type="entry name" value="NusB-like_sf"/>
</dbReference>
<dbReference type="PANTHER" id="PTHR22807">
    <property type="entry name" value="NOP2 YEAST -RELATED NOL1/NOP2/FMU SUN DOMAIN-CONTAINING"/>
    <property type="match status" value="1"/>
</dbReference>
<gene>
    <name evidence="7" type="ORF">TheveDRAFT_0158</name>
</gene>
<keyword evidence="4 5" id="KW-0694">RNA-binding</keyword>
<dbReference type="InterPro" id="IPR049560">
    <property type="entry name" value="MeTrfase_RsmB-F_NOP2_cat"/>
</dbReference>
<feature type="binding site" evidence="5">
    <location>
        <position position="279"/>
    </location>
    <ligand>
        <name>S-adenosyl-L-methionine</name>
        <dbReference type="ChEBI" id="CHEBI:59789"/>
    </ligand>
</feature>
<dbReference type="PRINTS" id="PR02008">
    <property type="entry name" value="RCMTFAMILY"/>
</dbReference>
<dbReference type="InterPro" id="IPR001678">
    <property type="entry name" value="MeTrfase_RsmB-F_NOP2_dom"/>
</dbReference>
<dbReference type="PROSITE" id="PS51686">
    <property type="entry name" value="SAM_MT_RSMB_NOP"/>
    <property type="match status" value="1"/>
</dbReference>
<feature type="active site" description="Nucleophile" evidence="5">
    <location>
        <position position="376"/>
    </location>
</feature>
<dbReference type="InterPro" id="IPR029063">
    <property type="entry name" value="SAM-dependent_MTases_sf"/>
</dbReference>
<dbReference type="OrthoDB" id="9810297at2"/>
<evidence type="ECO:0000256" key="2">
    <source>
        <dbReference type="ARBA" id="ARBA00022679"/>
    </source>
</evidence>
<comment type="caution">
    <text evidence="5">Lacks conserved residue(s) required for the propagation of feature annotation.</text>
</comment>
<dbReference type="STRING" id="926567.TheveDRAFT_0158"/>
<proteinExistence type="inferred from homology"/>
<evidence type="ECO:0000256" key="1">
    <source>
        <dbReference type="ARBA" id="ARBA00022603"/>
    </source>
</evidence>
<evidence type="ECO:0000256" key="3">
    <source>
        <dbReference type="ARBA" id="ARBA00022691"/>
    </source>
</evidence>
<dbReference type="Pfam" id="PF01189">
    <property type="entry name" value="Methyltr_RsmB-F"/>
    <property type="match status" value="1"/>
</dbReference>